<comment type="similarity">
    <text evidence="1">Belongs to the HAD-like hydrolase superfamily. EYA family.</text>
</comment>
<dbReference type="PANTHER" id="PTHR10190">
    <property type="entry name" value="EYES ABSENT"/>
    <property type="match status" value="1"/>
</dbReference>
<dbReference type="InterPro" id="IPR038102">
    <property type="entry name" value="EYA_dom_sf"/>
</dbReference>
<keyword evidence="4" id="KW-0378">Hydrolase</keyword>
<evidence type="ECO:0000256" key="9">
    <source>
        <dbReference type="PIRSR" id="PIRSR628472-2"/>
    </source>
</evidence>
<evidence type="ECO:0000313" key="10">
    <source>
        <dbReference type="EMBL" id="PNR59723.1"/>
    </source>
</evidence>
<evidence type="ECO:0000256" key="2">
    <source>
        <dbReference type="ARBA" id="ARBA00013064"/>
    </source>
</evidence>
<feature type="binding site" evidence="9">
    <location>
        <position position="137"/>
    </location>
    <ligand>
        <name>Mg(2+)</name>
        <dbReference type="ChEBI" id="CHEBI:18420"/>
    </ligand>
</feature>
<dbReference type="Gene3D" id="3.40.50.12350">
    <property type="match status" value="1"/>
</dbReference>
<evidence type="ECO:0000256" key="5">
    <source>
        <dbReference type="ARBA" id="ARBA00022842"/>
    </source>
</evidence>
<dbReference type="PaxDb" id="3218-PP1S84_248V6.1"/>
<sequence length="415" mass="47720">MCCRKISYKKCILVESPSDGRGDSTTMKLHTTKSIISQTVTSDRPVMKTAQSMDYSSAAPEVCSFFNPPHTRRVAPLYSELTNSLPWNLSFDEFEECKSEAPNEDGVFADHPTKETSEQDVRFPTAAGKGLTVFVWDMDETLIIFQTLLDGRYVGLFDGYKDCQKATHLGRRWEQLILEVCDEYFFYQQVEEHDYPNLNSLQEYDDGIDLDDYKFGEISLTSPLGAENLRKLRYLHRYIIQRYEQGLETLLSPEQAKKWNGIYEETDKYTDSWLSSGRQNVRSITLRDRSSKSATELVVVPSYSYNYLVTSGTLIRSLVKCLLFKLNPYFRSNSEPTPLALCFRWIRERKQDSDGSAWFCVIGDGPDEKEAARVLAWPFVKVSIDPSVYEQQLPRLSFKTIQKDIKAVYRDSDSA</sequence>
<dbReference type="EC" id="3.1.3.48" evidence="2"/>
<organism evidence="10">
    <name type="scientific">Physcomitrium patens</name>
    <name type="common">Spreading-leaved earth moss</name>
    <name type="synonym">Physcomitrella patens</name>
    <dbReference type="NCBI Taxonomy" id="3218"/>
    <lineage>
        <taxon>Eukaryota</taxon>
        <taxon>Viridiplantae</taxon>
        <taxon>Streptophyta</taxon>
        <taxon>Embryophyta</taxon>
        <taxon>Bryophyta</taxon>
        <taxon>Bryophytina</taxon>
        <taxon>Bryopsida</taxon>
        <taxon>Funariidae</taxon>
        <taxon>Funariales</taxon>
        <taxon>Funariaceae</taxon>
        <taxon>Physcomitrium</taxon>
    </lineage>
</organism>
<evidence type="ECO:0000256" key="8">
    <source>
        <dbReference type="PIRSR" id="PIRSR628472-1"/>
    </source>
</evidence>
<dbReference type="STRING" id="3218.A0A2K1L120"/>
<dbReference type="InterPro" id="IPR006545">
    <property type="entry name" value="EYA_dom"/>
</dbReference>
<dbReference type="GO" id="GO:0005634">
    <property type="term" value="C:nucleus"/>
    <property type="evidence" value="ECO:0000318"/>
    <property type="project" value="GO_Central"/>
</dbReference>
<feature type="binding site" evidence="9">
    <location>
        <position position="364"/>
    </location>
    <ligand>
        <name>Mg(2+)</name>
        <dbReference type="ChEBI" id="CHEBI:18420"/>
    </ligand>
</feature>
<dbReference type="GO" id="GO:0004725">
    <property type="term" value="F:protein tyrosine phosphatase activity"/>
    <property type="evidence" value="ECO:0000318"/>
    <property type="project" value="GO_Central"/>
</dbReference>
<dbReference type="InParanoid" id="A0A2K1L120"/>
<accession>A0A2K1L120</accession>
<reference evidence="11" key="3">
    <citation type="submission" date="2020-12" db="UniProtKB">
        <authorList>
            <consortium name="EnsemblPlants"/>
        </authorList>
    </citation>
    <scope>IDENTIFICATION</scope>
</reference>
<dbReference type="AlphaFoldDB" id="A0A2K1L120"/>
<reference evidence="10 12" key="2">
    <citation type="journal article" date="2018" name="Plant J.">
        <title>The Physcomitrella patens chromosome-scale assembly reveals moss genome structure and evolution.</title>
        <authorList>
            <person name="Lang D."/>
            <person name="Ullrich K.K."/>
            <person name="Murat F."/>
            <person name="Fuchs J."/>
            <person name="Jenkins J."/>
            <person name="Haas F.B."/>
            <person name="Piednoel M."/>
            <person name="Gundlach H."/>
            <person name="Van Bel M."/>
            <person name="Meyberg R."/>
            <person name="Vives C."/>
            <person name="Morata J."/>
            <person name="Symeonidi A."/>
            <person name="Hiss M."/>
            <person name="Muchero W."/>
            <person name="Kamisugi Y."/>
            <person name="Saleh O."/>
            <person name="Blanc G."/>
            <person name="Decker E.L."/>
            <person name="van Gessel N."/>
            <person name="Grimwood J."/>
            <person name="Hayes R.D."/>
            <person name="Graham S.W."/>
            <person name="Gunter L.E."/>
            <person name="McDaniel S.F."/>
            <person name="Hoernstein S.N.W."/>
            <person name="Larsson A."/>
            <person name="Li F.W."/>
            <person name="Perroud P.F."/>
            <person name="Phillips J."/>
            <person name="Ranjan P."/>
            <person name="Rokshar D.S."/>
            <person name="Rothfels C.J."/>
            <person name="Schneider L."/>
            <person name="Shu S."/>
            <person name="Stevenson D.W."/>
            <person name="Thummler F."/>
            <person name="Tillich M."/>
            <person name="Villarreal Aguilar J.C."/>
            <person name="Widiez T."/>
            <person name="Wong G.K."/>
            <person name="Wymore A."/>
            <person name="Zhang Y."/>
            <person name="Zimmer A.D."/>
            <person name="Quatrano R.S."/>
            <person name="Mayer K.F.X."/>
            <person name="Goodstein D."/>
            <person name="Casacuberta J.M."/>
            <person name="Vandepoele K."/>
            <person name="Reski R."/>
            <person name="Cuming A.C."/>
            <person name="Tuskan G.A."/>
            <person name="Maumus F."/>
            <person name="Salse J."/>
            <person name="Schmutz J."/>
            <person name="Rensing S.A."/>
        </authorList>
    </citation>
    <scope>NUCLEOTIDE SEQUENCE [LARGE SCALE GENOMIC DNA]</scope>
    <source>
        <strain evidence="11 12">cv. Gransden 2004</strain>
    </source>
</reference>
<evidence type="ECO:0000256" key="3">
    <source>
        <dbReference type="ARBA" id="ARBA00022723"/>
    </source>
</evidence>
<evidence type="ECO:0000256" key="4">
    <source>
        <dbReference type="ARBA" id="ARBA00022801"/>
    </source>
</evidence>
<keyword evidence="6" id="KW-0904">Protein phosphatase</keyword>
<dbReference type="PANTHER" id="PTHR10190:SF16">
    <property type="entry name" value="DEVELOPMENTAL PROTEIN EYES ABSENT"/>
    <property type="match status" value="1"/>
</dbReference>
<dbReference type="NCBIfam" id="TIGR01658">
    <property type="entry name" value="EYA-cons_domain"/>
    <property type="match status" value="1"/>
</dbReference>
<dbReference type="GO" id="GO:0045739">
    <property type="term" value="P:positive regulation of DNA repair"/>
    <property type="evidence" value="ECO:0000318"/>
    <property type="project" value="GO_Central"/>
</dbReference>
<evidence type="ECO:0000256" key="7">
    <source>
        <dbReference type="ARBA" id="ARBA00051722"/>
    </source>
</evidence>
<name>A0A2K1L120_PHYPA</name>
<dbReference type="GO" id="GO:0046872">
    <property type="term" value="F:metal ion binding"/>
    <property type="evidence" value="ECO:0007669"/>
    <property type="project" value="UniProtKB-KW"/>
</dbReference>
<keyword evidence="3 9" id="KW-0479">Metal-binding</keyword>
<dbReference type="EnsemblPlants" id="Pp3c2_10940V3.1">
    <property type="protein sequence ID" value="Pp3c2_10940V3.1"/>
    <property type="gene ID" value="Pp3c2_10940"/>
</dbReference>
<dbReference type="Gramene" id="Pp3c2_10940V3.1">
    <property type="protein sequence ID" value="Pp3c2_10940V3.1"/>
    <property type="gene ID" value="Pp3c2_10940"/>
</dbReference>
<evidence type="ECO:0000313" key="12">
    <source>
        <dbReference type="Proteomes" id="UP000006727"/>
    </source>
</evidence>
<comment type="catalytic activity">
    <reaction evidence="7">
        <text>O-phospho-L-tyrosyl-[protein] + H2O = L-tyrosyl-[protein] + phosphate</text>
        <dbReference type="Rhea" id="RHEA:10684"/>
        <dbReference type="Rhea" id="RHEA-COMP:10136"/>
        <dbReference type="Rhea" id="RHEA-COMP:20101"/>
        <dbReference type="ChEBI" id="CHEBI:15377"/>
        <dbReference type="ChEBI" id="CHEBI:43474"/>
        <dbReference type="ChEBI" id="CHEBI:46858"/>
        <dbReference type="ChEBI" id="CHEBI:61978"/>
        <dbReference type="EC" id="3.1.3.48"/>
    </reaction>
</comment>
<feature type="active site" description="Nucleophile" evidence="8">
    <location>
        <position position="137"/>
    </location>
</feature>
<gene>
    <name evidence="10" type="ORF">PHYPA_002515</name>
</gene>
<reference evidence="10 12" key="1">
    <citation type="journal article" date="2008" name="Science">
        <title>The Physcomitrella genome reveals evolutionary insights into the conquest of land by plants.</title>
        <authorList>
            <person name="Rensing S."/>
            <person name="Lang D."/>
            <person name="Zimmer A."/>
            <person name="Terry A."/>
            <person name="Salamov A."/>
            <person name="Shapiro H."/>
            <person name="Nishiyama T."/>
            <person name="Perroud P.-F."/>
            <person name="Lindquist E."/>
            <person name="Kamisugi Y."/>
            <person name="Tanahashi T."/>
            <person name="Sakakibara K."/>
            <person name="Fujita T."/>
            <person name="Oishi K."/>
            <person name="Shin-I T."/>
            <person name="Kuroki Y."/>
            <person name="Toyoda A."/>
            <person name="Suzuki Y."/>
            <person name="Hashimoto A."/>
            <person name="Yamaguchi K."/>
            <person name="Sugano A."/>
            <person name="Kohara Y."/>
            <person name="Fujiyama A."/>
            <person name="Anterola A."/>
            <person name="Aoki S."/>
            <person name="Ashton N."/>
            <person name="Barbazuk W.B."/>
            <person name="Barker E."/>
            <person name="Bennetzen J."/>
            <person name="Bezanilla M."/>
            <person name="Blankenship R."/>
            <person name="Cho S.H."/>
            <person name="Dutcher S."/>
            <person name="Estelle M."/>
            <person name="Fawcett J.A."/>
            <person name="Gundlach H."/>
            <person name="Hanada K."/>
            <person name="Heyl A."/>
            <person name="Hicks K.A."/>
            <person name="Hugh J."/>
            <person name="Lohr M."/>
            <person name="Mayer K."/>
            <person name="Melkozernov A."/>
            <person name="Murata T."/>
            <person name="Nelson D."/>
            <person name="Pils B."/>
            <person name="Prigge M."/>
            <person name="Reiss B."/>
            <person name="Renner T."/>
            <person name="Rombauts S."/>
            <person name="Rushton P."/>
            <person name="Sanderfoot A."/>
            <person name="Schween G."/>
            <person name="Shiu S.-H."/>
            <person name="Stueber K."/>
            <person name="Theodoulou F.L."/>
            <person name="Tu H."/>
            <person name="Van de Peer Y."/>
            <person name="Verrier P.J."/>
            <person name="Waters E."/>
            <person name="Wood A."/>
            <person name="Yang L."/>
            <person name="Cove D."/>
            <person name="Cuming A."/>
            <person name="Hasebe M."/>
            <person name="Lucas S."/>
            <person name="Mishler D.B."/>
            <person name="Reski R."/>
            <person name="Grigoriev I."/>
            <person name="Quatrano R.S."/>
            <person name="Boore J.L."/>
        </authorList>
    </citation>
    <scope>NUCLEOTIDE SEQUENCE [LARGE SCALE GENOMIC DNA]</scope>
    <source>
        <strain evidence="11 12">cv. Gransden 2004</strain>
    </source>
</reference>
<protein>
    <recommendedName>
        <fullName evidence="2">protein-tyrosine-phosphatase</fullName>
        <ecNumber evidence="2">3.1.3.48</ecNumber>
    </recommendedName>
</protein>
<comment type="cofactor">
    <cofactor evidence="9">
        <name>Mg(2+)</name>
        <dbReference type="ChEBI" id="CHEBI:18420"/>
    </cofactor>
    <text evidence="9">Binds 1 Mg(2+) ion per subunit.</text>
</comment>
<feature type="active site" description="Proton donor" evidence="8">
    <location>
        <position position="139"/>
    </location>
</feature>
<keyword evidence="5 9" id="KW-0460">Magnesium</keyword>
<evidence type="ECO:0000313" key="11">
    <source>
        <dbReference type="EnsemblPlants" id="Pp3c2_10940V3.1"/>
    </source>
</evidence>
<dbReference type="Proteomes" id="UP000006727">
    <property type="component" value="Chromosome 2"/>
</dbReference>
<dbReference type="EMBL" id="ABEU02000002">
    <property type="protein sequence ID" value="PNR59723.1"/>
    <property type="molecule type" value="Genomic_DNA"/>
</dbReference>
<keyword evidence="12" id="KW-1185">Reference proteome</keyword>
<dbReference type="InterPro" id="IPR028472">
    <property type="entry name" value="EYA"/>
</dbReference>
<evidence type="ECO:0000256" key="6">
    <source>
        <dbReference type="ARBA" id="ARBA00022912"/>
    </source>
</evidence>
<dbReference type="GO" id="GO:0030154">
    <property type="term" value="P:cell differentiation"/>
    <property type="evidence" value="ECO:0000318"/>
    <property type="project" value="GO_Central"/>
</dbReference>
<evidence type="ECO:0000256" key="1">
    <source>
        <dbReference type="ARBA" id="ARBA00010501"/>
    </source>
</evidence>
<feature type="binding site" evidence="9">
    <location>
        <position position="139"/>
    </location>
    <ligand>
        <name>Mg(2+)</name>
        <dbReference type="ChEBI" id="CHEBI:18420"/>
    </ligand>
</feature>
<proteinExistence type="inferred from homology"/>